<gene>
    <name evidence="2" type="primary">scpA</name>
    <name evidence="4" type="ordered locus">Hoch_5641</name>
</gene>
<organism evidence="4 5">
    <name type="scientific">Haliangium ochraceum (strain DSM 14365 / JCM 11303 / SMP-2)</name>
    <dbReference type="NCBI Taxonomy" id="502025"/>
    <lineage>
        <taxon>Bacteria</taxon>
        <taxon>Pseudomonadati</taxon>
        <taxon>Myxococcota</taxon>
        <taxon>Polyangia</taxon>
        <taxon>Haliangiales</taxon>
        <taxon>Kofleriaceae</taxon>
        <taxon>Haliangium</taxon>
    </lineage>
</organism>
<comment type="subunit">
    <text evidence="2">Component of a cohesin-like complex composed of ScpA, ScpB and the Smc homodimer, in which ScpA and ScpB bind to the head domain of Smc. The presence of the three proteins is required for the association of the complex with DNA.</text>
</comment>
<comment type="function">
    <text evidence="2">Participates in chromosomal partition during cell division. May act via the formation of a condensin-like complex containing Smc and ScpB that pull DNA away from mid-cell into both cell halves.</text>
</comment>
<dbReference type="EMBL" id="CP001804">
    <property type="protein sequence ID" value="ACY18118.1"/>
    <property type="molecule type" value="Genomic_DNA"/>
</dbReference>
<dbReference type="HOGENOM" id="CLU_038686_3_1_7"/>
<reference evidence="4 5" key="1">
    <citation type="journal article" date="2010" name="Stand. Genomic Sci.">
        <title>Complete genome sequence of Haliangium ochraceum type strain (SMP-2).</title>
        <authorList>
            <consortium name="US DOE Joint Genome Institute (JGI-PGF)"/>
            <person name="Ivanova N."/>
            <person name="Daum C."/>
            <person name="Lang E."/>
            <person name="Abt B."/>
            <person name="Kopitz M."/>
            <person name="Saunders E."/>
            <person name="Lapidus A."/>
            <person name="Lucas S."/>
            <person name="Glavina Del Rio T."/>
            <person name="Nolan M."/>
            <person name="Tice H."/>
            <person name="Copeland A."/>
            <person name="Cheng J.F."/>
            <person name="Chen F."/>
            <person name="Bruce D."/>
            <person name="Goodwin L."/>
            <person name="Pitluck S."/>
            <person name="Mavromatis K."/>
            <person name="Pati A."/>
            <person name="Mikhailova N."/>
            <person name="Chen A."/>
            <person name="Palaniappan K."/>
            <person name="Land M."/>
            <person name="Hauser L."/>
            <person name="Chang Y.J."/>
            <person name="Jeffries C.D."/>
            <person name="Detter J.C."/>
            <person name="Brettin T."/>
            <person name="Rohde M."/>
            <person name="Goker M."/>
            <person name="Bristow J."/>
            <person name="Markowitz V."/>
            <person name="Eisen J.A."/>
            <person name="Hugenholtz P."/>
            <person name="Kyrpides N.C."/>
            <person name="Klenk H.P."/>
        </authorList>
    </citation>
    <scope>NUCLEOTIDE SEQUENCE [LARGE SCALE GENOMIC DNA]</scope>
    <source>
        <strain evidence="5">DSM 14365 / CIP 107738 / JCM 11303 / AJ 13395 / SMP-2</strain>
    </source>
</reference>
<keyword evidence="2" id="KW-0132">Cell division</keyword>
<dbReference type="STRING" id="502025.Hoch_5641"/>
<sequence length="285" mass="32072">MSAGDVGDVGYKVELDVFEGPLDLLLHLVKKHELDILDIPIAFITEKYLAYLDMMQALSLDVAGEYLLMAATLAHLKSRELLPPEPGKASEEEELEGEAEDEIDPREELIRRLLAYQKYKEAAFKLGDRPVMGRNVWGRGGRQEDVVAENVTPDAMAPLAEIPVLKLIEALDRAMSKAKIRLAHNVVVERLSVSQRIGELTDRLEQEPAFSFLSCFRFLREEVEMSPGDVRHEAVVTFLAVLEMAKLGIITVVQPESEEDIFIERVAENLRERVAETVVSADEYR</sequence>
<dbReference type="eggNOG" id="COG1354">
    <property type="taxonomic scope" value="Bacteria"/>
</dbReference>
<keyword evidence="2" id="KW-0159">Chromosome partition</keyword>
<dbReference type="PANTHER" id="PTHR33969">
    <property type="entry name" value="SEGREGATION AND CONDENSATION PROTEIN A"/>
    <property type="match status" value="1"/>
</dbReference>
<dbReference type="OrthoDB" id="9811016at2"/>
<protein>
    <recommendedName>
        <fullName evidence="1 2">Segregation and condensation protein A</fullName>
    </recommendedName>
</protein>
<keyword evidence="2" id="KW-0131">Cell cycle</keyword>
<comment type="subcellular location">
    <subcellularLocation>
        <location evidence="2">Cytoplasm</location>
    </subcellularLocation>
    <text evidence="2">Associated with two foci at the outer edges of the nucleoid region in young cells, and at four foci within both cell halves in older cells.</text>
</comment>
<feature type="region of interest" description="Disordered" evidence="3">
    <location>
        <begin position="82"/>
        <end position="102"/>
    </location>
</feature>
<dbReference type="GO" id="GO:0051301">
    <property type="term" value="P:cell division"/>
    <property type="evidence" value="ECO:0007669"/>
    <property type="project" value="UniProtKB-KW"/>
</dbReference>
<evidence type="ECO:0000256" key="3">
    <source>
        <dbReference type="SAM" id="MobiDB-lite"/>
    </source>
</evidence>
<evidence type="ECO:0000313" key="5">
    <source>
        <dbReference type="Proteomes" id="UP000001880"/>
    </source>
</evidence>
<dbReference type="GO" id="GO:0007059">
    <property type="term" value="P:chromosome segregation"/>
    <property type="evidence" value="ECO:0007669"/>
    <property type="project" value="UniProtKB-UniRule"/>
</dbReference>
<keyword evidence="2" id="KW-0963">Cytoplasm</keyword>
<dbReference type="InterPro" id="IPR003768">
    <property type="entry name" value="ScpA"/>
</dbReference>
<dbReference type="KEGG" id="hoh:Hoch_5641"/>
<dbReference type="GO" id="GO:0006260">
    <property type="term" value="P:DNA replication"/>
    <property type="evidence" value="ECO:0007669"/>
    <property type="project" value="UniProtKB-UniRule"/>
</dbReference>
<dbReference type="RefSeq" id="WP_012830710.1">
    <property type="nucleotide sequence ID" value="NC_013440.1"/>
</dbReference>
<keyword evidence="5" id="KW-1185">Reference proteome</keyword>
<dbReference type="GO" id="GO:0005737">
    <property type="term" value="C:cytoplasm"/>
    <property type="evidence" value="ECO:0007669"/>
    <property type="project" value="UniProtKB-SubCell"/>
</dbReference>
<feature type="compositionally biased region" description="Acidic residues" evidence="3">
    <location>
        <begin position="91"/>
        <end position="102"/>
    </location>
</feature>
<dbReference type="AlphaFoldDB" id="D0LG93"/>
<dbReference type="HAMAP" id="MF_01805">
    <property type="entry name" value="ScpA"/>
    <property type="match status" value="1"/>
</dbReference>
<dbReference type="Proteomes" id="UP000001880">
    <property type="component" value="Chromosome"/>
</dbReference>
<evidence type="ECO:0000256" key="1">
    <source>
        <dbReference type="ARBA" id="ARBA00044777"/>
    </source>
</evidence>
<comment type="similarity">
    <text evidence="2">Belongs to the ScpA family.</text>
</comment>
<dbReference type="Pfam" id="PF02616">
    <property type="entry name" value="SMC_ScpA"/>
    <property type="match status" value="1"/>
</dbReference>
<dbReference type="Gene3D" id="6.10.250.2410">
    <property type="match status" value="1"/>
</dbReference>
<dbReference type="PANTHER" id="PTHR33969:SF2">
    <property type="entry name" value="SEGREGATION AND CONDENSATION PROTEIN A"/>
    <property type="match status" value="1"/>
</dbReference>
<name>D0LG93_HALO1</name>
<evidence type="ECO:0000256" key="2">
    <source>
        <dbReference type="HAMAP-Rule" id="MF_01805"/>
    </source>
</evidence>
<evidence type="ECO:0000313" key="4">
    <source>
        <dbReference type="EMBL" id="ACY18118.1"/>
    </source>
</evidence>
<proteinExistence type="inferred from homology"/>
<accession>D0LG93</accession>